<accession>A0A2T1K5W5</accession>
<dbReference type="Proteomes" id="UP000239866">
    <property type="component" value="Unassembled WGS sequence"/>
</dbReference>
<dbReference type="Gene3D" id="3.30.1490.300">
    <property type="match status" value="1"/>
</dbReference>
<dbReference type="Gene3D" id="3.30.420.40">
    <property type="match status" value="2"/>
</dbReference>
<dbReference type="AlphaFoldDB" id="A0A2T1K5W5"/>
<gene>
    <name evidence="1" type="ORF">C7H09_14285</name>
</gene>
<dbReference type="InterPro" id="IPR043129">
    <property type="entry name" value="ATPase_NBD"/>
</dbReference>
<dbReference type="OrthoDB" id="5296002at2"/>
<dbReference type="RefSeq" id="WP_106763835.1">
    <property type="nucleotide sequence ID" value="NZ_PXNP01000098.1"/>
</dbReference>
<dbReference type="SUPFAM" id="SSF53067">
    <property type="entry name" value="Actin-like ATPase domain"/>
    <property type="match status" value="1"/>
</dbReference>
<keyword evidence="2" id="KW-1185">Reference proteome</keyword>
<evidence type="ECO:0000313" key="2">
    <source>
        <dbReference type="Proteomes" id="UP000239866"/>
    </source>
</evidence>
<proteinExistence type="predicted"/>
<dbReference type="EMBL" id="PXNP01000098">
    <property type="protein sequence ID" value="PSF05554.1"/>
    <property type="molecule type" value="Genomic_DNA"/>
</dbReference>
<organism evidence="1 2">
    <name type="scientific">Marinobacter fuscus</name>
    <dbReference type="NCBI Taxonomy" id="2109942"/>
    <lineage>
        <taxon>Bacteria</taxon>
        <taxon>Pseudomonadati</taxon>
        <taxon>Pseudomonadota</taxon>
        <taxon>Gammaproteobacteria</taxon>
        <taxon>Pseudomonadales</taxon>
        <taxon>Marinobacteraceae</taxon>
        <taxon>Marinobacter</taxon>
    </lineage>
</organism>
<comment type="caution">
    <text evidence="1">The sequence shown here is derived from an EMBL/GenBank/DDBJ whole genome shotgun (WGS) entry which is preliminary data.</text>
</comment>
<sequence length="273" mass="29308">MTSAARVDAGFEACSPAKREATLSQLVHNRGWGHAAAFFVLPLDQYQVHQVERPEGVNDDELAAALKWKLKDFLDFSPADAVTDVFGFPEDAARGRGALINLVAARKSLVLELTGLATSAGIEPEQVDIAELALAGIAGKLDEEARGVALVHLRERYGQMVICRGGTLYLSRRLDIAHDELRDASSQENAVQTLALELQRSLDYFESQLGQVPPAAIRLVSGDASLPLASMLSGYVAGSVETLSCSSLGFKGDLDRRCLLAWAAMTRLLEAGS</sequence>
<reference evidence="1 2" key="1">
    <citation type="submission" date="2018-03" db="EMBL/GenBank/DDBJ databases">
        <title>Marinobacter brunus sp. nov., a marine bacterium of Gamma-proteobacteria isolated from the surface seawater of the South China Sea.</title>
        <authorList>
            <person name="Cheng H."/>
            <person name="Wu Y.-H."/>
            <person name="Xamxidin M."/>
            <person name="Xu X.-W."/>
        </authorList>
    </citation>
    <scope>NUCLEOTIDE SEQUENCE [LARGE SCALE GENOMIC DNA]</scope>
    <source>
        <strain evidence="1 2">NH169-3</strain>
    </source>
</reference>
<evidence type="ECO:0000313" key="1">
    <source>
        <dbReference type="EMBL" id="PSF05554.1"/>
    </source>
</evidence>
<name>A0A2T1K5W5_9GAMM</name>
<protein>
    <submittedName>
        <fullName evidence="1">Biogenesis protein MshI</fullName>
    </submittedName>
</protein>